<keyword evidence="1" id="KW-0732">Signal</keyword>
<organism evidence="2 3">
    <name type="scientific">Vitrella brassicaformis (strain CCMP3155)</name>
    <dbReference type="NCBI Taxonomy" id="1169540"/>
    <lineage>
        <taxon>Eukaryota</taxon>
        <taxon>Sar</taxon>
        <taxon>Alveolata</taxon>
        <taxon>Colpodellida</taxon>
        <taxon>Vitrellaceae</taxon>
        <taxon>Vitrella</taxon>
    </lineage>
</organism>
<sequence>MKAAIVLCASAILLSCPTPAASQTPDGYQQQHGVCHKKENVHYECPRGYTYDDESLKCIKHDHMEPYTYCPKGTKETADGCVKYVYQKKTPYCEHGKLEGHKCIHRKYTDAEYQCKDGYSFTHDKSKCFADKYTAKLHKCPGGYELTKDKKNCIKHIYADLKYYCPKHSYATAKGCKVTTYEAKVPYCHQGYLEGGKCVVIKHSYHSYYPKCKQGYSFRRHKCVLESYHDARYKCPRGFAFTDDQSKCYVDKYVAKLRECPHGYKWSRHDSKCVRYEYADLKYYCPKHSVLTHKGCKSTIYEAKAPYCTHGNLEGDHKCVVEEAFLVDYECPDGYQLTKDSSKCYAKTFVDIKYSCVDGYKLSEEKDKCVKALYADVAHKCLKGKLTLIAGSSGYAPVCCIDLYYVGNGSKSIRGGNTFH</sequence>
<dbReference type="PROSITE" id="PS51257">
    <property type="entry name" value="PROKAR_LIPOPROTEIN"/>
    <property type="match status" value="1"/>
</dbReference>
<proteinExistence type="predicted"/>
<evidence type="ECO:0000313" key="2">
    <source>
        <dbReference type="EMBL" id="CEL96771.1"/>
    </source>
</evidence>
<feature type="signal peptide" evidence="1">
    <location>
        <begin position="1"/>
        <end position="22"/>
    </location>
</feature>
<dbReference type="AlphaFoldDB" id="A0A0G4EK39"/>
<evidence type="ECO:0000256" key="1">
    <source>
        <dbReference type="SAM" id="SignalP"/>
    </source>
</evidence>
<dbReference type="EMBL" id="CDMY01000246">
    <property type="protein sequence ID" value="CEL96771.1"/>
    <property type="molecule type" value="Genomic_DNA"/>
</dbReference>
<dbReference type="Proteomes" id="UP000041254">
    <property type="component" value="Unassembled WGS sequence"/>
</dbReference>
<protein>
    <submittedName>
        <fullName evidence="2">Uncharacterized protein</fullName>
    </submittedName>
</protein>
<accession>A0A0G4EK39</accession>
<dbReference type="VEuPathDB" id="CryptoDB:Vbra_20389"/>
<dbReference type="PhylomeDB" id="A0A0G4EK39"/>
<dbReference type="OMA" id="CCATEET"/>
<reference evidence="2 3" key="1">
    <citation type="submission" date="2014-11" db="EMBL/GenBank/DDBJ databases">
        <authorList>
            <person name="Zhu J."/>
            <person name="Qi W."/>
            <person name="Song R."/>
        </authorList>
    </citation>
    <scope>NUCLEOTIDE SEQUENCE [LARGE SCALE GENOMIC DNA]</scope>
</reference>
<evidence type="ECO:0000313" key="3">
    <source>
        <dbReference type="Proteomes" id="UP000041254"/>
    </source>
</evidence>
<dbReference type="InParanoid" id="A0A0G4EK39"/>
<name>A0A0G4EK39_VITBC</name>
<keyword evidence="3" id="KW-1185">Reference proteome</keyword>
<gene>
    <name evidence="2" type="ORF">Vbra_20389</name>
</gene>
<dbReference type="OrthoDB" id="7250310at2759"/>
<feature type="chain" id="PRO_5005187755" evidence="1">
    <location>
        <begin position="23"/>
        <end position="420"/>
    </location>
</feature>
<dbReference type="STRING" id="1169540.A0A0G4EK39"/>